<dbReference type="AlphaFoldDB" id="A0AAP5TBL1"/>
<dbReference type="EMBL" id="LXND01000047">
    <property type="protein sequence ID" value="OAD64045.1"/>
    <property type="molecule type" value="Genomic_DNA"/>
</dbReference>
<keyword evidence="3" id="KW-1185">Reference proteome</keyword>
<evidence type="ECO:0000313" key="3">
    <source>
        <dbReference type="Proteomes" id="UP000077280"/>
    </source>
</evidence>
<protein>
    <submittedName>
        <fullName evidence="1">IpaB/EvcA family protein</fullName>
    </submittedName>
</protein>
<dbReference type="Proteomes" id="UP001275867">
    <property type="component" value="Unassembled WGS sequence"/>
</dbReference>
<name>A0AAP5TBL1_9LACO</name>
<accession>A0AAP5TBL1</accession>
<sequence>MSDIQLNNEVNELLNEVNQKISGDVVFDYGTEKSGYVRYDQSYQSWQNGDLIIHVKDVTAPNYTVSHELQHALLDATGYPTISFNVTSGHRDFDEQLMIVTTTLYDTITHLTIYEWQKQHGLLNDEVQKQYLKGVQQTIKPEENGEMDGMMHWRLLTILDALVFFGNDFDKVADQFKRDYPISLAGAQNVYQIISAKPVDSPFTLRRTVVKAFEAFDAQLEKWQLPTVGSKEFVTLGSVFSKRQLRLEVRQLFQISHSEIKSAETKERAYIGIGVNDQQNAFVLPDPPKGKTDDYFKTLYSMSVETLFKQLNLAYSVR</sequence>
<proteinExistence type="predicted"/>
<comment type="caution">
    <text evidence="1">The sequence shown here is derived from an EMBL/GenBank/DDBJ whole genome shotgun (WGS) entry which is preliminary data.</text>
</comment>
<dbReference type="EMBL" id="WERX01000013">
    <property type="protein sequence ID" value="MDV7694277.1"/>
    <property type="molecule type" value="Genomic_DNA"/>
</dbReference>
<reference evidence="2 3" key="1">
    <citation type="submission" date="2016-05" db="EMBL/GenBank/DDBJ databases">
        <title>Draft genome sequence of Pediococcus parvulus 2.6, a probiotic beta-glucan producer strain.</title>
        <authorList>
            <person name="Mohedano M.L."/>
            <person name="Perez-Ramos A."/>
            <person name="Duenas M.T."/>
            <person name="Lamontanara A."/>
            <person name="Orru L."/>
            <person name="Spano G."/>
            <person name="Capozzi V."/>
            <person name="Lopez P."/>
        </authorList>
    </citation>
    <scope>NUCLEOTIDE SEQUENCE [LARGE SCALE GENOMIC DNA]</scope>
    <source>
        <strain evidence="2 3">2.6</strain>
    </source>
</reference>
<dbReference type="RefSeq" id="WP_068806485.1">
    <property type="nucleotide sequence ID" value="NZ_LXND01000047.1"/>
</dbReference>
<dbReference type="Proteomes" id="UP000077280">
    <property type="component" value="Unassembled WGS sequence"/>
</dbReference>
<evidence type="ECO:0000313" key="1">
    <source>
        <dbReference type="EMBL" id="MDV7694277.1"/>
    </source>
</evidence>
<organism evidence="1 4">
    <name type="scientific">Pediococcus parvulus</name>
    <dbReference type="NCBI Taxonomy" id="54062"/>
    <lineage>
        <taxon>Bacteria</taxon>
        <taxon>Bacillati</taxon>
        <taxon>Bacillota</taxon>
        <taxon>Bacilli</taxon>
        <taxon>Lactobacillales</taxon>
        <taxon>Lactobacillaceae</taxon>
        <taxon>Pediococcus</taxon>
    </lineage>
</organism>
<evidence type="ECO:0000313" key="4">
    <source>
        <dbReference type="Proteomes" id="UP001275867"/>
    </source>
</evidence>
<gene>
    <name evidence="2" type="ORF">A7K95_06740</name>
    <name evidence="1" type="ORF">GA842_05115</name>
</gene>
<evidence type="ECO:0000313" key="2">
    <source>
        <dbReference type="EMBL" id="OAD64045.1"/>
    </source>
</evidence>
<reference evidence="1" key="2">
    <citation type="submission" date="2019-10" db="EMBL/GenBank/DDBJ databases">
        <title>Malate fermentation in French cider.</title>
        <authorList>
            <person name="Cousin F.J."/>
            <person name="Medina Fernandez S."/>
            <person name="Misery B."/>
            <person name="Laplace J.-M."/>
            <person name="Cretenet M."/>
        </authorList>
    </citation>
    <scope>NUCLEOTIDE SEQUENCE</scope>
    <source>
        <strain evidence="1">UCMA15901</strain>
    </source>
</reference>